<evidence type="ECO:0000313" key="3">
    <source>
        <dbReference type="Proteomes" id="UP000836841"/>
    </source>
</evidence>
<dbReference type="PANTHER" id="PTHR37265:SF5">
    <property type="entry name" value="OS01G0195300 PROTEIN"/>
    <property type="match status" value="1"/>
</dbReference>
<evidence type="ECO:0000256" key="1">
    <source>
        <dbReference type="SAM" id="MobiDB-lite"/>
    </source>
</evidence>
<evidence type="ECO:0000313" key="2">
    <source>
        <dbReference type="EMBL" id="CAH2069695.1"/>
    </source>
</evidence>
<accession>A0AAU9SJR4</accession>
<organism evidence="2 3">
    <name type="scientific">Thlaspi arvense</name>
    <name type="common">Field penny-cress</name>
    <dbReference type="NCBI Taxonomy" id="13288"/>
    <lineage>
        <taxon>Eukaryota</taxon>
        <taxon>Viridiplantae</taxon>
        <taxon>Streptophyta</taxon>
        <taxon>Embryophyta</taxon>
        <taxon>Tracheophyta</taxon>
        <taxon>Spermatophyta</taxon>
        <taxon>Magnoliopsida</taxon>
        <taxon>eudicotyledons</taxon>
        <taxon>Gunneridae</taxon>
        <taxon>Pentapetalae</taxon>
        <taxon>rosids</taxon>
        <taxon>malvids</taxon>
        <taxon>Brassicales</taxon>
        <taxon>Brassicaceae</taxon>
        <taxon>Thlaspideae</taxon>
        <taxon>Thlaspi</taxon>
    </lineage>
</organism>
<keyword evidence="3" id="KW-1185">Reference proteome</keyword>
<dbReference type="PANTHER" id="PTHR37265">
    <property type="entry name" value="OS01G0195300 PROTEIN"/>
    <property type="match status" value="1"/>
</dbReference>
<feature type="compositionally biased region" description="Basic and acidic residues" evidence="1">
    <location>
        <begin position="1"/>
        <end position="10"/>
    </location>
</feature>
<dbReference type="AlphaFoldDB" id="A0AAU9SJR4"/>
<reference evidence="2 3" key="1">
    <citation type="submission" date="2022-03" db="EMBL/GenBank/DDBJ databases">
        <authorList>
            <person name="Nunn A."/>
            <person name="Chopra R."/>
            <person name="Nunn A."/>
            <person name="Contreras Garrido A."/>
        </authorList>
    </citation>
    <scope>NUCLEOTIDE SEQUENCE [LARGE SCALE GENOMIC DNA]</scope>
</reference>
<dbReference type="EMBL" id="OU466862">
    <property type="protein sequence ID" value="CAH2069695.1"/>
    <property type="molecule type" value="Genomic_DNA"/>
</dbReference>
<protein>
    <submittedName>
        <fullName evidence="2">Uncharacterized protein</fullName>
    </submittedName>
</protein>
<name>A0AAU9SJR4_THLAR</name>
<dbReference type="Proteomes" id="UP000836841">
    <property type="component" value="Chromosome 6"/>
</dbReference>
<gene>
    <name evidence="2" type="ORF">TAV2_LOCUS21780</name>
</gene>
<sequence length="158" mass="16720">MEGASKKEDVNGEATAAKDVTTTPTMLVAGEDDHDEYTPDEIMKLVESSSPTTKIEGANFSGESSFRVRFIDDPYAIPVVVQSSSGYITINVNEESCGPSFSDSNASAMASVDASGLFGCCFDINGEKGGAWSTSEVGASECEWDDDLLARFLGEDCV</sequence>
<feature type="region of interest" description="Disordered" evidence="1">
    <location>
        <begin position="1"/>
        <end position="36"/>
    </location>
</feature>
<proteinExistence type="predicted"/>